<dbReference type="STRING" id="999810.G2YA45"/>
<dbReference type="SUPFAM" id="SSF51735">
    <property type="entry name" value="NAD(P)-binding Rossmann-fold domains"/>
    <property type="match status" value="1"/>
</dbReference>
<keyword evidence="2" id="KW-1133">Transmembrane helix</keyword>
<dbReference type="PANTHER" id="PTHR15020">
    <property type="entry name" value="FLAVIN REDUCTASE-RELATED"/>
    <property type="match status" value="1"/>
</dbReference>
<gene>
    <name evidence="4" type="ORF">BofuT4_P027920.1</name>
</gene>
<proteinExistence type="inferred from homology"/>
<feature type="transmembrane region" description="Helical" evidence="2">
    <location>
        <begin position="6"/>
        <end position="26"/>
    </location>
</feature>
<protein>
    <submittedName>
        <fullName evidence="4">Similar to NAD dependent epimerase/dehydratase family protein</fullName>
    </submittedName>
</protein>
<dbReference type="Proteomes" id="UP000008177">
    <property type="component" value="Unplaced contigs"/>
</dbReference>
<sequence>MTDSQILSVATVLFRVAIMASLRVLIFGGNGGIGQLIVDSMLTRSWHVTSVIRDSRQKADALRLGPKKGPKADILVCDLARMKDEDASKILTQVKPNYVVFAAGKKSCDYATNYFTKLLYCSPGSMTNVNAVDRDAAKKIIKAAVSTLEVTKFLMISFPASRRKKAPWWDNTDYQAFLDETRAYPEIAEAKLNADEYLVAMAKQRNDESPDSFQAISLRPSWLSNAPSGRVHLGKTKFSGRVSRADVAAVAVSLLSRSDASGWFDLVDGSDDVESAVNNAVQNNLNSIHGEDLEQMYCKVR</sequence>
<dbReference type="InterPro" id="IPR016040">
    <property type="entry name" value="NAD(P)-bd_dom"/>
</dbReference>
<evidence type="ECO:0000259" key="3">
    <source>
        <dbReference type="Pfam" id="PF13460"/>
    </source>
</evidence>
<dbReference type="Pfam" id="PF13460">
    <property type="entry name" value="NAD_binding_10"/>
    <property type="match status" value="1"/>
</dbReference>
<evidence type="ECO:0000256" key="2">
    <source>
        <dbReference type="SAM" id="Phobius"/>
    </source>
</evidence>
<organism evidence="4 5">
    <name type="scientific">Botryotinia fuckeliana (strain T4)</name>
    <name type="common">Noble rot fungus</name>
    <name type="synonym">Botrytis cinerea</name>
    <dbReference type="NCBI Taxonomy" id="999810"/>
    <lineage>
        <taxon>Eukaryota</taxon>
        <taxon>Fungi</taxon>
        <taxon>Dikarya</taxon>
        <taxon>Ascomycota</taxon>
        <taxon>Pezizomycotina</taxon>
        <taxon>Leotiomycetes</taxon>
        <taxon>Helotiales</taxon>
        <taxon>Sclerotiniaceae</taxon>
        <taxon>Botrytis</taxon>
    </lineage>
</organism>
<dbReference type="OrthoDB" id="10254604at2759"/>
<accession>G2YA45</accession>
<feature type="domain" description="NAD(P)-binding" evidence="3">
    <location>
        <begin position="28"/>
        <end position="256"/>
    </location>
</feature>
<name>G2YA45_BOTF4</name>
<dbReference type="InParanoid" id="G2YA45"/>
<evidence type="ECO:0000313" key="4">
    <source>
        <dbReference type="EMBL" id="CCD49422.1"/>
    </source>
</evidence>
<comment type="similarity">
    <text evidence="1">Belongs to the avfA family.</text>
</comment>
<evidence type="ECO:0000313" key="5">
    <source>
        <dbReference type="Proteomes" id="UP000008177"/>
    </source>
</evidence>
<dbReference type="EMBL" id="FQ790302">
    <property type="protein sequence ID" value="CCD49422.1"/>
    <property type="molecule type" value="Genomic_DNA"/>
</dbReference>
<dbReference type="HOGENOM" id="CLU_025711_1_0_1"/>
<keyword evidence="2" id="KW-0812">Transmembrane</keyword>
<dbReference type="AlphaFoldDB" id="G2YA45"/>
<dbReference type="PANTHER" id="PTHR15020:SF50">
    <property type="entry name" value="UPF0659 PROTEIN YMR090W"/>
    <property type="match status" value="1"/>
</dbReference>
<dbReference type="Gene3D" id="3.40.50.720">
    <property type="entry name" value="NAD(P)-binding Rossmann-like Domain"/>
    <property type="match status" value="1"/>
</dbReference>
<keyword evidence="2" id="KW-0472">Membrane</keyword>
<dbReference type="FunCoup" id="G2YA45">
    <property type="interactions" value="643"/>
</dbReference>
<dbReference type="eggNOG" id="KOG1203">
    <property type="taxonomic scope" value="Eukaryota"/>
</dbReference>
<reference evidence="5" key="1">
    <citation type="journal article" date="2011" name="PLoS Genet.">
        <title>Genomic analysis of the necrotrophic fungal pathogens Sclerotinia sclerotiorum and Botrytis cinerea.</title>
        <authorList>
            <person name="Amselem J."/>
            <person name="Cuomo C.A."/>
            <person name="van Kan J.A."/>
            <person name="Viaud M."/>
            <person name="Benito E.P."/>
            <person name="Couloux A."/>
            <person name="Coutinho P.M."/>
            <person name="de Vries R.P."/>
            <person name="Dyer P.S."/>
            <person name="Fillinger S."/>
            <person name="Fournier E."/>
            <person name="Gout L."/>
            <person name="Hahn M."/>
            <person name="Kohn L."/>
            <person name="Lapalu N."/>
            <person name="Plummer K.M."/>
            <person name="Pradier J.M."/>
            <person name="Quevillon E."/>
            <person name="Sharon A."/>
            <person name="Simon A."/>
            <person name="ten Have A."/>
            <person name="Tudzynski B."/>
            <person name="Tudzynski P."/>
            <person name="Wincker P."/>
            <person name="Andrew M."/>
            <person name="Anthouard V."/>
            <person name="Beever R.E."/>
            <person name="Beffa R."/>
            <person name="Benoit I."/>
            <person name="Bouzid O."/>
            <person name="Brault B."/>
            <person name="Chen Z."/>
            <person name="Choquer M."/>
            <person name="Collemare J."/>
            <person name="Cotton P."/>
            <person name="Danchin E.G."/>
            <person name="Da Silva C."/>
            <person name="Gautier A."/>
            <person name="Giraud C."/>
            <person name="Giraud T."/>
            <person name="Gonzalez C."/>
            <person name="Grossetete S."/>
            <person name="Guldener U."/>
            <person name="Henrissat B."/>
            <person name="Howlett B.J."/>
            <person name="Kodira C."/>
            <person name="Kretschmer M."/>
            <person name="Lappartient A."/>
            <person name="Leroch M."/>
            <person name="Levis C."/>
            <person name="Mauceli E."/>
            <person name="Neuveglise C."/>
            <person name="Oeser B."/>
            <person name="Pearson M."/>
            <person name="Poulain J."/>
            <person name="Poussereau N."/>
            <person name="Quesneville H."/>
            <person name="Rascle C."/>
            <person name="Schumacher J."/>
            <person name="Segurens B."/>
            <person name="Sexton A."/>
            <person name="Silva E."/>
            <person name="Sirven C."/>
            <person name="Soanes D.M."/>
            <person name="Talbot N.J."/>
            <person name="Templeton M."/>
            <person name="Yandava C."/>
            <person name="Yarden O."/>
            <person name="Zeng Q."/>
            <person name="Rollins J.A."/>
            <person name="Lebrun M.H."/>
            <person name="Dickman M."/>
        </authorList>
    </citation>
    <scope>NUCLEOTIDE SEQUENCE [LARGE SCALE GENOMIC DNA]</scope>
    <source>
        <strain evidence="5">T4</strain>
    </source>
</reference>
<evidence type="ECO:0000256" key="1">
    <source>
        <dbReference type="ARBA" id="ARBA00038376"/>
    </source>
</evidence>
<dbReference type="InterPro" id="IPR036291">
    <property type="entry name" value="NAD(P)-bd_dom_sf"/>
</dbReference>